<organism evidence="10 11">
    <name type="scientific">Macrolepiota fuliginosa MF-IS2</name>
    <dbReference type="NCBI Taxonomy" id="1400762"/>
    <lineage>
        <taxon>Eukaryota</taxon>
        <taxon>Fungi</taxon>
        <taxon>Dikarya</taxon>
        <taxon>Basidiomycota</taxon>
        <taxon>Agaricomycotina</taxon>
        <taxon>Agaricomycetes</taxon>
        <taxon>Agaricomycetidae</taxon>
        <taxon>Agaricales</taxon>
        <taxon>Agaricineae</taxon>
        <taxon>Agaricaceae</taxon>
        <taxon>Macrolepiota</taxon>
    </lineage>
</organism>
<evidence type="ECO:0000313" key="11">
    <source>
        <dbReference type="Proteomes" id="UP000807342"/>
    </source>
</evidence>
<dbReference type="PANTHER" id="PTHR45747:SF4">
    <property type="entry name" value="HISTONE-LYSINE N-METHYLTRANSFERASE E(Z)"/>
    <property type="match status" value="1"/>
</dbReference>
<dbReference type="InterPro" id="IPR041355">
    <property type="entry name" value="Pre-SET_CXC"/>
</dbReference>
<dbReference type="Pfam" id="PF00856">
    <property type="entry name" value="SET"/>
    <property type="match status" value="1"/>
</dbReference>
<dbReference type="InterPro" id="IPR026489">
    <property type="entry name" value="CXC_dom"/>
</dbReference>
<evidence type="ECO:0008006" key="12">
    <source>
        <dbReference type="Google" id="ProtNLM"/>
    </source>
</evidence>
<evidence type="ECO:0000256" key="1">
    <source>
        <dbReference type="ARBA" id="ARBA00022603"/>
    </source>
</evidence>
<evidence type="ECO:0000256" key="6">
    <source>
        <dbReference type="ARBA" id="ARBA00048568"/>
    </source>
</evidence>
<dbReference type="InterPro" id="IPR045318">
    <property type="entry name" value="EZH1/2-like"/>
</dbReference>
<dbReference type="InterPro" id="IPR001214">
    <property type="entry name" value="SET_dom"/>
</dbReference>
<keyword evidence="2" id="KW-0808">Transferase</keyword>
<evidence type="ECO:0000313" key="10">
    <source>
        <dbReference type="EMBL" id="KAF9449954.1"/>
    </source>
</evidence>
<dbReference type="SUPFAM" id="SSF82199">
    <property type="entry name" value="SET domain"/>
    <property type="match status" value="1"/>
</dbReference>
<keyword evidence="5" id="KW-0804">Transcription</keyword>
<comment type="catalytic activity">
    <reaction evidence="6">
        <text>L-lysyl(27)-[histone H3] + 3 S-adenosyl-L-methionine = N(6),N(6),N(6)-trimethyl-L-lysyl(27)-[histone H3] + 3 S-adenosyl-L-homocysteine + 3 H(+)</text>
        <dbReference type="Rhea" id="RHEA:60292"/>
        <dbReference type="Rhea" id="RHEA-COMP:15535"/>
        <dbReference type="Rhea" id="RHEA-COMP:15548"/>
        <dbReference type="ChEBI" id="CHEBI:15378"/>
        <dbReference type="ChEBI" id="CHEBI:29969"/>
        <dbReference type="ChEBI" id="CHEBI:57856"/>
        <dbReference type="ChEBI" id="CHEBI:59789"/>
        <dbReference type="ChEBI" id="CHEBI:61961"/>
        <dbReference type="EC" id="2.1.1.356"/>
    </reaction>
</comment>
<evidence type="ECO:0000256" key="5">
    <source>
        <dbReference type="ARBA" id="ARBA00023163"/>
    </source>
</evidence>
<feature type="domain" description="SET" evidence="8">
    <location>
        <begin position="577"/>
        <end position="706"/>
    </location>
</feature>
<dbReference type="Proteomes" id="UP000807342">
    <property type="component" value="Unassembled WGS sequence"/>
</dbReference>
<dbReference type="SMART" id="SM00317">
    <property type="entry name" value="SET"/>
    <property type="match status" value="1"/>
</dbReference>
<dbReference type="GO" id="GO:0003682">
    <property type="term" value="F:chromatin binding"/>
    <property type="evidence" value="ECO:0007669"/>
    <property type="project" value="TreeGrafter"/>
</dbReference>
<keyword evidence="4" id="KW-0805">Transcription regulation</keyword>
<dbReference type="Pfam" id="PF18264">
    <property type="entry name" value="preSET_CXC"/>
    <property type="match status" value="1"/>
</dbReference>
<dbReference type="PROSITE" id="PS50280">
    <property type="entry name" value="SET"/>
    <property type="match status" value="1"/>
</dbReference>
<keyword evidence="3" id="KW-0949">S-adenosyl-L-methionine</keyword>
<dbReference type="GO" id="GO:0140951">
    <property type="term" value="F:histone H3K27 trimethyltransferase activity"/>
    <property type="evidence" value="ECO:0007669"/>
    <property type="project" value="UniProtKB-EC"/>
</dbReference>
<evidence type="ECO:0000256" key="2">
    <source>
        <dbReference type="ARBA" id="ARBA00022679"/>
    </source>
</evidence>
<protein>
    <recommendedName>
        <fullName evidence="12">SET domain-containing protein</fullName>
    </recommendedName>
</protein>
<evidence type="ECO:0000256" key="3">
    <source>
        <dbReference type="ARBA" id="ARBA00022691"/>
    </source>
</evidence>
<comment type="caution">
    <text evidence="10">The sequence shown here is derived from an EMBL/GenBank/DDBJ whole genome shotgun (WGS) entry which is preliminary data.</text>
</comment>
<dbReference type="AlphaFoldDB" id="A0A9P5XGJ9"/>
<reference evidence="10" key="1">
    <citation type="submission" date="2020-11" db="EMBL/GenBank/DDBJ databases">
        <authorList>
            <consortium name="DOE Joint Genome Institute"/>
            <person name="Ahrendt S."/>
            <person name="Riley R."/>
            <person name="Andreopoulos W."/>
            <person name="Labutti K."/>
            <person name="Pangilinan J."/>
            <person name="Ruiz-Duenas F.J."/>
            <person name="Barrasa J.M."/>
            <person name="Sanchez-Garcia M."/>
            <person name="Camarero S."/>
            <person name="Miyauchi S."/>
            <person name="Serrano A."/>
            <person name="Linde D."/>
            <person name="Babiker R."/>
            <person name="Drula E."/>
            <person name="Ayuso-Fernandez I."/>
            <person name="Pacheco R."/>
            <person name="Padilla G."/>
            <person name="Ferreira P."/>
            <person name="Barriuso J."/>
            <person name="Kellner H."/>
            <person name="Castanera R."/>
            <person name="Alfaro M."/>
            <person name="Ramirez L."/>
            <person name="Pisabarro A.G."/>
            <person name="Kuo A."/>
            <person name="Tritt A."/>
            <person name="Lipzen A."/>
            <person name="He G."/>
            <person name="Yan M."/>
            <person name="Ng V."/>
            <person name="Cullen D."/>
            <person name="Martin F."/>
            <person name="Rosso M.-N."/>
            <person name="Henrissat B."/>
            <person name="Hibbett D."/>
            <person name="Martinez A.T."/>
            <person name="Grigoriev I.V."/>
        </authorList>
    </citation>
    <scope>NUCLEOTIDE SEQUENCE</scope>
    <source>
        <strain evidence="10">MF-IS2</strain>
    </source>
</reference>
<keyword evidence="1" id="KW-0489">Methyltransferase</keyword>
<keyword evidence="11" id="KW-1185">Reference proteome</keyword>
<dbReference type="GO" id="GO:0031507">
    <property type="term" value="P:heterochromatin formation"/>
    <property type="evidence" value="ECO:0007669"/>
    <property type="project" value="TreeGrafter"/>
</dbReference>
<evidence type="ECO:0000256" key="4">
    <source>
        <dbReference type="ARBA" id="ARBA00023015"/>
    </source>
</evidence>
<proteinExistence type="predicted"/>
<dbReference type="PANTHER" id="PTHR45747">
    <property type="entry name" value="HISTONE-LYSINE N-METHYLTRANSFERASE E(Z)"/>
    <property type="match status" value="1"/>
</dbReference>
<name>A0A9P5XGJ9_9AGAR</name>
<sequence length="727" mass="83643">MDSPPHLSTAVPPRPLAPLPSRAASYQGAIYSHPEESPRTSAAEVYRSVWDDFYRWKAENDKKNMEELCVPNADLFKPRGRRGHDPDTQDELYWDWMSDHSYASESYSPSSVSSDSGEHHNHERSFLSFRDDPLSAHPRFSVTAYVQFPDELLDALDDESTFIVDSYKLTTRSAFLENTGINPAFQPHPSYFSCTSTSRNLPYVGQSYNTPFSPFEDDLDFDVTRYLVPFQGFQWQLDLIDPDIEIIQYEAVRQLRHQLQFSFAQIDSLAFFTPLRKSRDDGLLWDVSQRDRLPWPHMLLSNLPELHSSDFGVLPASEDIFSQVKLGLKEFCPNNNCISTSCGLHRNIIYPRLQVAKPRLKSSSLRLKKGRSCSNHCFRYIDLTNEFQFEAIHWNNSDDIKVLEQVLQISPDILPCHLAVIMNAKCQDVFVYRTRIFPDDTVEEPMTFEEEPRRLEDYEDDPLDDMQIYSKAAFSPLSPCQHKGPCSRDSGCQCFEQSHHCQRNCSCSSKCPIRWKGCRCDPEVGPRKKNTCSTNDCPCYATARECDPDLCRRCDARGKTHKKIVCHNSDSQRAQYPLIEIKRGSWGLGAFATQLLRFGQPIGEYTGEISHGDEDTQHKTEPIAGHTGLNYKFDLNKTDIIDSMYMGNEMRYFNHAGPIEPEGTFGPDKSEANCIGKVVYVNNTHRIMFYAKRRIEAGSELFIDYGTEYWNSKDYWDIEEGNKIHWR</sequence>
<dbReference type="GO" id="GO:0005634">
    <property type="term" value="C:nucleus"/>
    <property type="evidence" value="ECO:0007669"/>
    <property type="project" value="TreeGrafter"/>
</dbReference>
<dbReference type="GO" id="GO:0032259">
    <property type="term" value="P:methylation"/>
    <property type="evidence" value="ECO:0007669"/>
    <property type="project" value="UniProtKB-KW"/>
</dbReference>
<feature type="domain" description="CXC" evidence="9">
    <location>
        <begin position="452"/>
        <end position="570"/>
    </location>
</feature>
<accession>A0A9P5XGJ9</accession>
<dbReference type="EMBL" id="MU151116">
    <property type="protein sequence ID" value="KAF9449954.1"/>
    <property type="molecule type" value="Genomic_DNA"/>
</dbReference>
<evidence type="ECO:0000259" key="8">
    <source>
        <dbReference type="PROSITE" id="PS50280"/>
    </source>
</evidence>
<gene>
    <name evidence="10" type="ORF">P691DRAFT_811411</name>
</gene>
<evidence type="ECO:0000256" key="7">
    <source>
        <dbReference type="SAM" id="MobiDB-lite"/>
    </source>
</evidence>
<evidence type="ECO:0000259" key="9">
    <source>
        <dbReference type="PROSITE" id="PS51633"/>
    </source>
</evidence>
<dbReference type="Gene3D" id="2.170.270.10">
    <property type="entry name" value="SET domain"/>
    <property type="match status" value="1"/>
</dbReference>
<feature type="region of interest" description="Disordered" evidence="7">
    <location>
        <begin position="1"/>
        <end position="21"/>
    </location>
</feature>
<dbReference type="PROSITE" id="PS51633">
    <property type="entry name" value="CXC"/>
    <property type="match status" value="1"/>
</dbReference>
<dbReference type="OrthoDB" id="6141102at2759"/>
<dbReference type="InterPro" id="IPR046341">
    <property type="entry name" value="SET_dom_sf"/>
</dbReference>